<evidence type="ECO:0000313" key="2">
    <source>
        <dbReference type="EMBL" id="TDQ80598.1"/>
    </source>
</evidence>
<dbReference type="Gene3D" id="1.10.150.690">
    <property type="entry name" value="DUF2063"/>
    <property type="match status" value="1"/>
</dbReference>
<gene>
    <name evidence="2" type="ORF">A8950_3133</name>
</gene>
<keyword evidence="2" id="KW-0238">DNA-binding</keyword>
<dbReference type="Pfam" id="PF09836">
    <property type="entry name" value="DUF2063"/>
    <property type="match status" value="1"/>
</dbReference>
<reference evidence="2 3" key="1">
    <citation type="submission" date="2019-03" db="EMBL/GenBank/DDBJ databases">
        <title>Genomic Encyclopedia of Type Strains, Phase III (KMG-III): the genomes of soil and plant-associated and newly described type strains.</title>
        <authorList>
            <person name="Whitman W."/>
        </authorList>
    </citation>
    <scope>NUCLEOTIDE SEQUENCE [LARGE SCALE GENOMIC DNA]</scope>
    <source>
        <strain evidence="2 3">CGMCC 1.7660</strain>
    </source>
</reference>
<dbReference type="EMBL" id="SNYW01000011">
    <property type="protein sequence ID" value="TDQ80598.1"/>
    <property type="molecule type" value="Genomic_DNA"/>
</dbReference>
<dbReference type="AlphaFoldDB" id="A0A4R6WUI4"/>
<protein>
    <submittedName>
        <fullName evidence="2">Putative DNA-binding protein</fullName>
    </submittedName>
</protein>
<sequence length="265" mass="28148">MSPSPEQAAFPEAFAAALREPRSAIPARLAARPGVDPAVRFAIYRNNMAAGLGRVLADRFPVLRRLLGADFFAALTDAFIRQHPPAGPVLLEYGALFPNFVERFPPSQHLAYLADVARLEWLRHCALLAADAAPIDRAALAAQPPDVMARLRFTLHPSLAILRSPFPIVSIWRANIDPANPAVVPAGLPGENALLVRPGLVAEIHAVPASRADFVERLQAGVALGDATNLVGADLTAALAFLLSAGILTGFFPVSDDAARRSDPA</sequence>
<dbReference type="InterPro" id="IPR018640">
    <property type="entry name" value="DUF2063"/>
</dbReference>
<comment type="caution">
    <text evidence="2">The sequence shown here is derived from an EMBL/GenBank/DDBJ whole genome shotgun (WGS) entry which is preliminary data.</text>
</comment>
<dbReference type="GO" id="GO:0003677">
    <property type="term" value="F:DNA binding"/>
    <property type="evidence" value="ECO:0007669"/>
    <property type="project" value="UniProtKB-KW"/>
</dbReference>
<dbReference type="InterPro" id="IPR044922">
    <property type="entry name" value="DUF2063_N_sf"/>
</dbReference>
<dbReference type="RefSeq" id="WP_166645214.1">
    <property type="nucleotide sequence ID" value="NZ_SNYW01000011.1"/>
</dbReference>
<evidence type="ECO:0000313" key="3">
    <source>
        <dbReference type="Proteomes" id="UP000295783"/>
    </source>
</evidence>
<organism evidence="2 3">
    <name type="scientific">Dongia mobilis</name>
    <dbReference type="NCBI Taxonomy" id="578943"/>
    <lineage>
        <taxon>Bacteria</taxon>
        <taxon>Pseudomonadati</taxon>
        <taxon>Pseudomonadota</taxon>
        <taxon>Alphaproteobacteria</taxon>
        <taxon>Rhodospirillales</taxon>
        <taxon>Dongiaceae</taxon>
        <taxon>Dongia</taxon>
    </lineage>
</organism>
<evidence type="ECO:0000259" key="1">
    <source>
        <dbReference type="Pfam" id="PF09836"/>
    </source>
</evidence>
<keyword evidence="3" id="KW-1185">Reference proteome</keyword>
<proteinExistence type="predicted"/>
<name>A0A4R6WUI4_9PROT</name>
<dbReference type="Proteomes" id="UP000295783">
    <property type="component" value="Unassembled WGS sequence"/>
</dbReference>
<accession>A0A4R6WUI4</accession>
<feature type="domain" description="Putative DNA-binding" evidence="1">
    <location>
        <begin position="12"/>
        <end position="101"/>
    </location>
</feature>